<comment type="subcellular location">
    <subcellularLocation>
        <location evidence="1">Membrane</location>
        <topology evidence="1">Multi-pass membrane protein</topology>
    </subcellularLocation>
</comment>
<dbReference type="FunCoup" id="A0A1V9X1Z2">
    <property type="interactions" value="73"/>
</dbReference>
<dbReference type="Gene3D" id="3.40.50.720">
    <property type="entry name" value="NAD(P)-binding Rossmann-like Domain"/>
    <property type="match status" value="1"/>
</dbReference>
<dbReference type="Pfam" id="PF03015">
    <property type="entry name" value="Sterile"/>
    <property type="match status" value="1"/>
</dbReference>
<keyword evidence="7" id="KW-0472">Membrane</keyword>
<dbReference type="EMBL" id="MNPL01028676">
    <property type="protein sequence ID" value="OQR67487.1"/>
    <property type="molecule type" value="Genomic_DNA"/>
</dbReference>
<evidence type="ECO:0000256" key="2">
    <source>
        <dbReference type="ARBA" id="ARBA00005928"/>
    </source>
</evidence>
<protein>
    <recommendedName>
        <fullName evidence="9">Fatty acyl-CoA reductase</fullName>
        <ecNumber evidence="9">1.2.1.84</ecNumber>
    </recommendedName>
</protein>
<dbReference type="OrthoDB" id="429813at2759"/>
<keyword evidence="6 9" id="KW-0443">Lipid metabolism</keyword>
<keyword evidence="9" id="KW-0560">Oxidoreductase</keyword>
<evidence type="ECO:0000256" key="3">
    <source>
        <dbReference type="ARBA" id="ARBA00022516"/>
    </source>
</evidence>
<dbReference type="PANTHER" id="PTHR11011:SF116">
    <property type="entry name" value="FATTY ACYL-COA REDUCTASE CG5065-RELATED"/>
    <property type="match status" value="1"/>
</dbReference>
<dbReference type="GO" id="GO:0102965">
    <property type="term" value="F:alcohol-forming long-chain fatty acyl-CoA reductase activity"/>
    <property type="evidence" value="ECO:0007669"/>
    <property type="project" value="UniProtKB-EC"/>
</dbReference>
<dbReference type="FunFam" id="3.40.50.720:FF:000143">
    <property type="entry name" value="Fatty acyl-CoA reductase"/>
    <property type="match status" value="1"/>
</dbReference>
<dbReference type="Proteomes" id="UP000192247">
    <property type="component" value="Unassembled WGS sequence"/>
</dbReference>
<dbReference type="STRING" id="418985.A0A1V9X1Z2"/>
<accession>A0A1V9X1Z2</accession>
<evidence type="ECO:0000256" key="7">
    <source>
        <dbReference type="ARBA" id="ARBA00023136"/>
    </source>
</evidence>
<feature type="domain" description="Fatty acyl-CoA reductase C-terminal" evidence="10">
    <location>
        <begin position="303"/>
        <end position="397"/>
    </location>
</feature>
<evidence type="ECO:0000256" key="9">
    <source>
        <dbReference type="RuleBase" id="RU363097"/>
    </source>
</evidence>
<dbReference type="InterPro" id="IPR033640">
    <property type="entry name" value="FAR_C"/>
</dbReference>
<keyword evidence="9" id="KW-0521">NADP</keyword>
<comment type="similarity">
    <text evidence="2 9">Belongs to the fatty acyl-CoA reductase family.</text>
</comment>
<evidence type="ECO:0000259" key="11">
    <source>
        <dbReference type="Pfam" id="PF07993"/>
    </source>
</evidence>
<evidence type="ECO:0000313" key="12">
    <source>
        <dbReference type="EMBL" id="OQR67487.1"/>
    </source>
</evidence>
<evidence type="ECO:0000256" key="5">
    <source>
        <dbReference type="ARBA" id="ARBA00022989"/>
    </source>
</evidence>
<comment type="catalytic activity">
    <reaction evidence="8 9">
        <text>a long-chain fatty acyl-CoA + 2 NADPH + 2 H(+) = a long-chain primary fatty alcohol + 2 NADP(+) + CoA</text>
        <dbReference type="Rhea" id="RHEA:52716"/>
        <dbReference type="ChEBI" id="CHEBI:15378"/>
        <dbReference type="ChEBI" id="CHEBI:57287"/>
        <dbReference type="ChEBI" id="CHEBI:57783"/>
        <dbReference type="ChEBI" id="CHEBI:58349"/>
        <dbReference type="ChEBI" id="CHEBI:77396"/>
        <dbReference type="ChEBI" id="CHEBI:83139"/>
        <dbReference type="EC" id="1.2.1.84"/>
    </reaction>
</comment>
<dbReference type="GO" id="GO:0080019">
    <property type="term" value="F:alcohol-forming very long-chain fatty acyl-CoA reductase activity"/>
    <property type="evidence" value="ECO:0007669"/>
    <property type="project" value="InterPro"/>
</dbReference>
<keyword evidence="13" id="KW-1185">Reference proteome</keyword>
<sequence length="446" mass="49773">MDFLEREDSEVAAFFANKTVLITGGTGFIGKLLIEKLLRACSSITRVYVIIREKRGVTVQQRLHKLLNEKVFAGVLHRRSEARLKVSALCGDTEKPLLALSNEDLDRIQSEVEVVIHSAATVKFNEPLAAAVRANVEATAYVIELCHRLKWLQSFVHVSTAYVNVNQPTGSSIEERIYPFDLKAKDVLELVARLPTSALEAATPHLLGAYPNTYTFTKRLAEELVVESGLPAAIVRPSVVVATCKEPFPGWIDNINGPTGFFLALGTGSLTTIYGNWDIKVDLVPADFVVNCIIVTAFKMLLFHRLPMELADFLLCRVAGKQLPLRKLYTRMAAGLEVLNFFFHQDWDFKQANAIAMYNSLGDSDRYLFPMVASGDFKWATFLKVYLFSIKYFILNEDLETVPAARAWRKKLAVIHYGSRALTALITAKAVASFIEFTTGIDVPIF</sequence>
<organism evidence="12 13">
    <name type="scientific">Tropilaelaps mercedesae</name>
    <dbReference type="NCBI Taxonomy" id="418985"/>
    <lineage>
        <taxon>Eukaryota</taxon>
        <taxon>Metazoa</taxon>
        <taxon>Ecdysozoa</taxon>
        <taxon>Arthropoda</taxon>
        <taxon>Chelicerata</taxon>
        <taxon>Arachnida</taxon>
        <taxon>Acari</taxon>
        <taxon>Parasitiformes</taxon>
        <taxon>Mesostigmata</taxon>
        <taxon>Gamasina</taxon>
        <taxon>Dermanyssoidea</taxon>
        <taxon>Laelapidae</taxon>
        <taxon>Tropilaelaps</taxon>
    </lineage>
</organism>
<dbReference type="CDD" id="cd05236">
    <property type="entry name" value="FAR-N_SDR_e"/>
    <property type="match status" value="1"/>
</dbReference>
<proteinExistence type="inferred from homology"/>
<comment type="caution">
    <text evidence="12">The sequence shown here is derived from an EMBL/GenBank/DDBJ whole genome shotgun (WGS) entry which is preliminary data.</text>
</comment>
<dbReference type="GO" id="GO:0016020">
    <property type="term" value="C:membrane"/>
    <property type="evidence" value="ECO:0007669"/>
    <property type="project" value="UniProtKB-SubCell"/>
</dbReference>
<keyword evidence="3 9" id="KW-0444">Lipid biosynthesis</keyword>
<dbReference type="PANTHER" id="PTHR11011">
    <property type="entry name" value="MALE STERILITY PROTEIN 2-RELATED"/>
    <property type="match status" value="1"/>
</dbReference>
<evidence type="ECO:0000256" key="4">
    <source>
        <dbReference type="ARBA" id="ARBA00022692"/>
    </source>
</evidence>
<reference evidence="12 13" key="1">
    <citation type="journal article" date="2017" name="Gigascience">
        <title>Draft genome of the honey bee ectoparasitic mite, Tropilaelaps mercedesae, is shaped by the parasitic life history.</title>
        <authorList>
            <person name="Dong X."/>
            <person name="Armstrong S.D."/>
            <person name="Xia D."/>
            <person name="Makepeace B.L."/>
            <person name="Darby A.C."/>
            <person name="Kadowaki T."/>
        </authorList>
    </citation>
    <scope>NUCLEOTIDE SEQUENCE [LARGE SCALE GENOMIC DNA]</scope>
    <source>
        <strain evidence="12">Wuxi-XJTLU</strain>
    </source>
</reference>
<dbReference type="AlphaFoldDB" id="A0A1V9X1Z2"/>
<dbReference type="EC" id="1.2.1.84" evidence="9"/>
<dbReference type="SUPFAM" id="SSF51735">
    <property type="entry name" value="NAD(P)-binding Rossmann-fold domains"/>
    <property type="match status" value="1"/>
</dbReference>
<keyword evidence="5" id="KW-1133">Transmembrane helix</keyword>
<dbReference type="Pfam" id="PF07993">
    <property type="entry name" value="NAD_binding_4"/>
    <property type="match status" value="1"/>
</dbReference>
<dbReference type="InterPro" id="IPR026055">
    <property type="entry name" value="FAR"/>
</dbReference>
<dbReference type="InParanoid" id="A0A1V9X1Z2"/>
<feature type="domain" description="Thioester reductase (TE)" evidence="11">
    <location>
        <begin position="22"/>
        <end position="293"/>
    </location>
</feature>
<gene>
    <name evidence="12" type="ORF">BIW11_13494</name>
</gene>
<dbReference type="InterPro" id="IPR036291">
    <property type="entry name" value="NAD(P)-bd_dom_sf"/>
</dbReference>
<comment type="function">
    <text evidence="9">Catalyzes the reduction of fatty acyl-CoA to fatty alcohols.</text>
</comment>
<dbReference type="CDD" id="cd09071">
    <property type="entry name" value="FAR_C"/>
    <property type="match status" value="1"/>
</dbReference>
<dbReference type="InterPro" id="IPR013120">
    <property type="entry name" value="FAR_NAD-bd"/>
</dbReference>
<name>A0A1V9X1Z2_9ACAR</name>
<evidence type="ECO:0000256" key="6">
    <source>
        <dbReference type="ARBA" id="ARBA00023098"/>
    </source>
</evidence>
<evidence type="ECO:0000313" key="13">
    <source>
        <dbReference type="Proteomes" id="UP000192247"/>
    </source>
</evidence>
<evidence type="ECO:0000256" key="8">
    <source>
        <dbReference type="ARBA" id="ARBA00052530"/>
    </source>
</evidence>
<evidence type="ECO:0000256" key="1">
    <source>
        <dbReference type="ARBA" id="ARBA00004141"/>
    </source>
</evidence>
<dbReference type="GO" id="GO:0035336">
    <property type="term" value="P:long-chain fatty-acyl-CoA metabolic process"/>
    <property type="evidence" value="ECO:0007669"/>
    <property type="project" value="TreeGrafter"/>
</dbReference>
<keyword evidence="4" id="KW-0812">Transmembrane</keyword>
<evidence type="ECO:0000259" key="10">
    <source>
        <dbReference type="Pfam" id="PF03015"/>
    </source>
</evidence>
<dbReference type="GO" id="GO:0005777">
    <property type="term" value="C:peroxisome"/>
    <property type="evidence" value="ECO:0007669"/>
    <property type="project" value="TreeGrafter"/>
</dbReference>